<dbReference type="CDD" id="cd18089">
    <property type="entry name" value="SPOUT_Trm10-like"/>
    <property type="match status" value="1"/>
</dbReference>
<dbReference type="Proteomes" id="UP001432216">
    <property type="component" value="Chromosome 2"/>
</dbReference>
<reference evidence="12 13" key="1">
    <citation type="submission" date="2024-01" db="EMBL/GenBank/DDBJ databases">
        <title>Comparative genomics of Cryptococcus and Kwoniella reveals pathogenesis evolution and contrasting modes of karyotype evolution via chromosome fusion or intercentromeric recombination.</title>
        <authorList>
            <person name="Coelho M.A."/>
            <person name="David-Palma M."/>
            <person name="Shea T."/>
            <person name="Bowers K."/>
            <person name="McGinley-Smith S."/>
            <person name="Mohammad A.W."/>
            <person name="Gnirke A."/>
            <person name="Yurkov A.M."/>
            <person name="Nowrousian M."/>
            <person name="Sun S."/>
            <person name="Cuomo C.A."/>
            <person name="Heitman J."/>
        </authorList>
    </citation>
    <scope>NUCLEOTIDE SEQUENCE [LARGE SCALE GENOMIC DNA]</scope>
    <source>
        <strain evidence="12 13">7685027</strain>
    </source>
</reference>
<feature type="compositionally biased region" description="Basic and acidic residues" evidence="10">
    <location>
        <begin position="43"/>
        <end position="59"/>
    </location>
</feature>
<dbReference type="PANTHER" id="PTHR13563:SF13">
    <property type="entry name" value="TRNA METHYLTRANSFERASE 10 HOMOLOG A"/>
    <property type="match status" value="1"/>
</dbReference>
<keyword evidence="4" id="KW-0808">Transferase</keyword>
<keyword evidence="3" id="KW-0489">Methyltransferase</keyword>
<organism evidence="12 13">
    <name type="scientific">Cryptococcus decagattii</name>
    <dbReference type="NCBI Taxonomy" id="1859122"/>
    <lineage>
        <taxon>Eukaryota</taxon>
        <taxon>Fungi</taxon>
        <taxon>Dikarya</taxon>
        <taxon>Basidiomycota</taxon>
        <taxon>Agaricomycotina</taxon>
        <taxon>Tremellomycetes</taxon>
        <taxon>Tremellales</taxon>
        <taxon>Cryptococcaceae</taxon>
        <taxon>Cryptococcus</taxon>
        <taxon>Cryptococcus gattii species complex</taxon>
    </lineage>
</organism>
<evidence type="ECO:0000256" key="7">
    <source>
        <dbReference type="ARBA" id="ARBA00032166"/>
    </source>
</evidence>
<keyword evidence="13" id="KW-1185">Reference proteome</keyword>
<dbReference type="GeneID" id="89987786"/>
<dbReference type="InterPro" id="IPR028564">
    <property type="entry name" value="MT_TRM10-typ"/>
</dbReference>
<dbReference type="InterPro" id="IPR038459">
    <property type="entry name" value="MT_TRM10-typ_sf"/>
</dbReference>
<name>A0ABZ2AME8_9TREE</name>
<protein>
    <recommendedName>
        <fullName evidence="2">tRNA (guanine(9)-N1)-methyltransferase</fullName>
        <ecNumber evidence="1">2.1.1.221</ecNumber>
    </recommendedName>
    <alternativeName>
        <fullName evidence="7">tRNA methyltransferase 10</fullName>
    </alternativeName>
    <alternativeName>
        <fullName evidence="6">tRNA(m1G9)-methyltransferase</fullName>
    </alternativeName>
</protein>
<feature type="region of interest" description="Disordered" evidence="10">
    <location>
        <begin position="324"/>
        <end position="372"/>
    </location>
</feature>
<feature type="domain" description="SAM-dependent MTase TRM10-type" evidence="11">
    <location>
        <begin position="92"/>
        <end position="322"/>
    </location>
</feature>
<dbReference type="EMBL" id="CP143807">
    <property type="protein sequence ID" value="WVO19721.1"/>
    <property type="molecule type" value="Genomic_DNA"/>
</dbReference>
<comment type="catalytic activity">
    <reaction evidence="8">
        <text>guanosine(9) in tRNA + S-adenosyl-L-methionine = N(1)-methylguanosine(9) in tRNA + S-adenosyl-L-homocysteine + H(+)</text>
        <dbReference type="Rhea" id="RHEA:43156"/>
        <dbReference type="Rhea" id="RHEA-COMP:10367"/>
        <dbReference type="Rhea" id="RHEA-COMP:10368"/>
        <dbReference type="ChEBI" id="CHEBI:15378"/>
        <dbReference type="ChEBI" id="CHEBI:57856"/>
        <dbReference type="ChEBI" id="CHEBI:59789"/>
        <dbReference type="ChEBI" id="CHEBI:73542"/>
        <dbReference type="ChEBI" id="CHEBI:74269"/>
        <dbReference type="EC" id="2.1.1.221"/>
    </reaction>
</comment>
<evidence type="ECO:0000256" key="5">
    <source>
        <dbReference type="ARBA" id="ARBA00022691"/>
    </source>
</evidence>
<evidence type="ECO:0000256" key="9">
    <source>
        <dbReference type="SAM" id="Coils"/>
    </source>
</evidence>
<evidence type="ECO:0000256" key="2">
    <source>
        <dbReference type="ARBA" id="ARBA00020451"/>
    </source>
</evidence>
<evidence type="ECO:0000256" key="1">
    <source>
        <dbReference type="ARBA" id="ARBA00012797"/>
    </source>
</evidence>
<dbReference type="RefSeq" id="XP_064718961.1">
    <property type="nucleotide sequence ID" value="XM_064862889.1"/>
</dbReference>
<evidence type="ECO:0000256" key="8">
    <source>
        <dbReference type="ARBA" id="ARBA00048434"/>
    </source>
</evidence>
<dbReference type="Gene3D" id="3.40.1280.30">
    <property type="match status" value="1"/>
</dbReference>
<accession>A0ABZ2AME8</accession>
<gene>
    <name evidence="12" type="ORF">IAS62_001011</name>
</gene>
<evidence type="ECO:0000256" key="6">
    <source>
        <dbReference type="ARBA" id="ARBA00031792"/>
    </source>
</evidence>
<feature type="compositionally biased region" description="Acidic residues" evidence="10">
    <location>
        <begin position="338"/>
        <end position="352"/>
    </location>
</feature>
<sequence length="372" mass="41820">MDTDEESYLNAGPSARSEISQGGEGDRLQGLSKKAMKRAAKQARMEEIKPLKRAAERERRRQRTAQLAEGYAAGTLSEADKELVERRRRVERERKEAQRRVESGDQANDWLGGVVIDLGFDDLMTDQEIASMAQQLGYLYSSNRTAERPVRTVIHTTFSPAASPRLWQRMENFNWHKWSRCHWWEQGLETLKSQLDPSNSISRVQPVVSDKAQDKTGVDTKCLLSRLTGPQVPADLQAGKHKLVYLSADAEDEILSLSEDEIYIIGGIVDRNRHKNLCQGKAEQLGILLTVNQVFDILVKYIHLGDWATAFEAVIPIRKYAPGRKAKRAKIEAKKDERDEEGDEGTSAEGEETNGVAEKSAEVVPADVFTDQ</sequence>
<evidence type="ECO:0000259" key="11">
    <source>
        <dbReference type="PROSITE" id="PS51675"/>
    </source>
</evidence>
<feature type="coiled-coil region" evidence="9">
    <location>
        <begin position="76"/>
        <end position="107"/>
    </location>
</feature>
<dbReference type="InterPro" id="IPR007356">
    <property type="entry name" value="tRNA_m1G_MeTrfase_euk"/>
</dbReference>
<dbReference type="PROSITE" id="PS51675">
    <property type="entry name" value="SAM_MT_TRM10"/>
    <property type="match status" value="1"/>
</dbReference>
<evidence type="ECO:0000313" key="13">
    <source>
        <dbReference type="Proteomes" id="UP001432216"/>
    </source>
</evidence>
<dbReference type="PANTHER" id="PTHR13563">
    <property type="entry name" value="TRNA (GUANINE-9-) METHYLTRANSFERASE"/>
    <property type="match status" value="1"/>
</dbReference>
<proteinExistence type="predicted"/>
<evidence type="ECO:0000256" key="3">
    <source>
        <dbReference type="ARBA" id="ARBA00022603"/>
    </source>
</evidence>
<keyword evidence="9" id="KW-0175">Coiled coil</keyword>
<keyword evidence="5" id="KW-0949">S-adenosyl-L-methionine</keyword>
<dbReference type="EC" id="2.1.1.221" evidence="1"/>
<evidence type="ECO:0000256" key="4">
    <source>
        <dbReference type="ARBA" id="ARBA00022679"/>
    </source>
</evidence>
<evidence type="ECO:0000256" key="10">
    <source>
        <dbReference type="SAM" id="MobiDB-lite"/>
    </source>
</evidence>
<evidence type="ECO:0000313" key="12">
    <source>
        <dbReference type="EMBL" id="WVO19721.1"/>
    </source>
</evidence>
<feature type="region of interest" description="Disordered" evidence="10">
    <location>
        <begin position="1"/>
        <end position="62"/>
    </location>
</feature>